<feature type="coiled-coil region" evidence="1">
    <location>
        <begin position="347"/>
        <end position="423"/>
    </location>
</feature>
<reference evidence="4 5" key="1">
    <citation type="submission" date="2020-09" db="EMBL/GenBank/DDBJ databases">
        <title>Novel species of Mucilaginibacter isolated from a glacier on the Tibetan Plateau.</title>
        <authorList>
            <person name="Liu Q."/>
            <person name="Xin Y.-H."/>
        </authorList>
    </citation>
    <scope>NUCLEOTIDE SEQUENCE [LARGE SCALE GENOMIC DNA]</scope>
    <source>
        <strain evidence="4 5">ZT4R22</strain>
    </source>
</reference>
<dbReference type="Proteomes" id="UP000606600">
    <property type="component" value="Unassembled WGS sequence"/>
</dbReference>
<gene>
    <name evidence="4" type="ORF">IDJ77_06585</name>
</gene>
<evidence type="ECO:0000313" key="4">
    <source>
        <dbReference type="EMBL" id="MBD1363470.1"/>
    </source>
</evidence>
<feature type="domain" description="Recombinase" evidence="3">
    <location>
        <begin position="160"/>
        <end position="280"/>
    </location>
</feature>
<dbReference type="PROSITE" id="PS51737">
    <property type="entry name" value="RECOMBINASE_DNA_BIND"/>
    <property type="match status" value="1"/>
</dbReference>
<dbReference type="CDD" id="cd00338">
    <property type="entry name" value="Ser_Recombinase"/>
    <property type="match status" value="1"/>
</dbReference>
<dbReference type="PANTHER" id="PTHR30461:SF23">
    <property type="entry name" value="DNA RECOMBINASE-RELATED"/>
    <property type="match status" value="1"/>
</dbReference>
<dbReference type="Pfam" id="PF07508">
    <property type="entry name" value="Recombinase"/>
    <property type="match status" value="1"/>
</dbReference>
<keyword evidence="1" id="KW-0175">Coiled coil</keyword>
<keyword evidence="5" id="KW-1185">Reference proteome</keyword>
<feature type="domain" description="Resolvase/invertase-type recombinase catalytic" evidence="2">
    <location>
        <begin position="5"/>
        <end position="152"/>
    </location>
</feature>
<dbReference type="Pfam" id="PF00239">
    <property type="entry name" value="Resolvase"/>
    <property type="match status" value="1"/>
</dbReference>
<dbReference type="InterPro" id="IPR036162">
    <property type="entry name" value="Resolvase-like_N_sf"/>
</dbReference>
<evidence type="ECO:0000259" key="3">
    <source>
        <dbReference type="PROSITE" id="PS51737"/>
    </source>
</evidence>
<dbReference type="InterPro" id="IPR006119">
    <property type="entry name" value="Resolv_N"/>
</dbReference>
<dbReference type="SUPFAM" id="SSF53041">
    <property type="entry name" value="Resolvase-like"/>
    <property type="match status" value="1"/>
</dbReference>
<dbReference type="Gene3D" id="3.90.1750.20">
    <property type="entry name" value="Putative Large Serine Recombinase, Chain B, Domain 2"/>
    <property type="match status" value="1"/>
</dbReference>
<protein>
    <submittedName>
        <fullName evidence="4">Recombinase family protein</fullName>
    </submittedName>
</protein>
<organism evidence="4 5">
    <name type="scientific">Mucilaginibacter pankratovii</name>
    <dbReference type="NCBI Taxonomy" id="2772110"/>
    <lineage>
        <taxon>Bacteria</taxon>
        <taxon>Pseudomonadati</taxon>
        <taxon>Bacteroidota</taxon>
        <taxon>Sphingobacteriia</taxon>
        <taxon>Sphingobacteriales</taxon>
        <taxon>Sphingobacteriaceae</taxon>
        <taxon>Mucilaginibacter</taxon>
    </lineage>
</organism>
<evidence type="ECO:0000256" key="1">
    <source>
        <dbReference type="SAM" id="Coils"/>
    </source>
</evidence>
<dbReference type="InterPro" id="IPR050639">
    <property type="entry name" value="SSR_resolvase"/>
</dbReference>
<accession>A0ABR7WMF1</accession>
<comment type="caution">
    <text evidence="4">The sequence shown here is derived from an EMBL/GenBank/DDBJ whole genome shotgun (WGS) entry which is preliminary data.</text>
</comment>
<dbReference type="RefSeq" id="WP_191188145.1">
    <property type="nucleotide sequence ID" value="NZ_JACWMY010000003.1"/>
</dbReference>
<dbReference type="SMART" id="SM00857">
    <property type="entry name" value="Resolvase"/>
    <property type="match status" value="1"/>
</dbReference>
<dbReference type="PANTHER" id="PTHR30461">
    <property type="entry name" value="DNA-INVERTASE FROM LAMBDOID PROPHAGE"/>
    <property type="match status" value="1"/>
</dbReference>
<dbReference type="InterPro" id="IPR038109">
    <property type="entry name" value="DNA_bind_recomb_sf"/>
</dbReference>
<proteinExistence type="predicted"/>
<dbReference type="EMBL" id="JACWMY010000003">
    <property type="protein sequence ID" value="MBD1363470.1"/>
    <property type="molecule type" value="Genomic_DNA"/>
</dbReference>
<dbReference type="InterPro" id="IPR011109">
    <property type="entry name" value="DNA_bind_recombinase_dom"/>
</dbReference>
<sequence>METKRIGIFIRVSTEMQVQDESPEHHEQRARYYVNAKNWQVMEVYKLDAVSGKSVMQHPETKRMIADVKSGHINGLVFSKLARLARNTIELLEFSNIFRASGADLISLAESIDTSTPAGRLFYTVIAAMAEWEREEISSRVAASVPIRAKMGKPLGGQASFGYQWVDKELVINEQEAPVRKLMYELFLKYQRKFSTAKALNDAGYRTRNGSKFTATSLSRLLRDSSAKGERRANYTKSLGDGKAWVIKPESEWVVMPCPPVVSPELWQQVNSLLDIQEKKKSPGPKAVYLLSGFVKCTCGKPMYVYHTSKVYACAKCRHRIAVADLDEIFQVYLKEYLESIEVSSYITETESEIEQKQALLESTRKERARLQRNIDAWIDMRSEQELSKEQFAEKYRPAEERLNQLDKQLPMLEAEIDVYTIQLLSSDTIMQDVHNLYSQWGVMTFEQKRSIVETVVSSITIGKEDIDITLAYIPQTPLNAKKGSHNVMDSYWR</sequence>
<name>A0ABR7WMF1_9SPHI</name>
<dbReference type="Gene3D" id="3.40.50.1390">
    <property type="entry name" value="Resolvase, N-terminal catalytic domain"/>
    <property type="match status" value="1"/>
</dbReference>
<dbReference type="PROSITE" id="PS51736">
    <property type="entry name" value="RECOMBINASES_3"/>
    <property type="match status" value="1"/>
</dbReference>
<evidence type="ECO:0000259" key="2">
    <source>
        <dbReference type="PROSITE" id="PS51736"/>
    </source>
</evidence>
<evidence type="ECO:0000313" key="5">
    <source>
        <dbReference type="Proteomes" id="UP000606600"/>
    </source>
</evidence>